<keyword evidence="4 11" id="KW-0420">Kringle</keyword>
<evidence type="ECO:0000256" key="13">
    <source>
        <dbReference type="SAM" id="Coils"/>
    </source>
</evidence>
<dbReference type="Pfam" id="PF02174">
    <property type="entry name" value="IRS"/>
    <property type="match status" value="1"/>
</dbReference>
<keyword evidence="13" id="KW-0175">Coiled coil</keyword>
<evidence type="ECO:0000259" key="16">
    <source>
        <dbReference type="PROSITE" id="PS50026"/>
    </source>
</evidence>
<dbReference type="Pfam" id="PF00008">
    <property type="entry name" value="EGF"/>
    <property type="match status" value="1"/>
</dbReference>
<dbReference type="Pfam" id="PF00040">
    <property type="entry name" value="fn2"/>
    <property type="match status" value="1"/>
</dbReference>
<dbReference type="PROSITE" id="PS00022">
    <property type="entry name" value="EGF_1"/>
    <property type="match status" value="2"/>
</dbReference>
<dbReference type="Gene3D" id="2.40.10.10">
    <property type="entry name" value="Trypsin-like serine proteases"/>
    <property type="match status" value="1"/>
</dbReference>
<evidence type="ECO:0000256" key="8">
    <source>
        <dbReference type="ARBA" id="ARBA00023157"/>
    </source>
</evidence>
<feature type="domain" description="EGF-like" evidence="16">
    <location>
        <begin position="205"/>
        <end position="243"/>
    </location>
</feature>
<evidence type="ECO:0000256" key="12">
    <source>
        <dbReference type="PROSITE-ProRule" id="PRU00479"/>
    </source>
</evidence>
<organism evidence="21 22">
    <name type="scientific">Hemibagrus wyckioides</name>
    <dbReference type="NCBI Taxonomy" id="337641"/>
    <lineage>
        <taxon>Eukaryota</taxon>
        <taxon>Metazoa</taxon>
        <taxon>Chordata</taxon>
        <taxon>Craniata</taxon>
        <taxon>Vertebrata</taxon>
        <taxon>Euteleostomi</taxon>
        <taxon>Actinopterygii</taxon>
        <taxon>Neopterygii</taxon>
        <taxon>Teleostei</taxon>
        <taxon>Ostariophysi</taxon>
        <taxon>Siluriformes</taxon>
        <taxon>Bagridae</taxon>
        <taxon>Hemibagrus</taxon>
    </lineage>
</organism>
<dbReference type="Gene3D" id="2.40.20.10">
    <property type="entry name" value="Plasminogen Kringle 4"/>
    <property type="match status" value="1"/>
</dbReference>
<feature type="compositionally biased region" description="Polar residues" evidence="14">
    <location>
        <begin position="1025"/>
        <end position="1041"/>
    </location>
</feature>
<dbReference type="InterPro" id="IPR043504">
    <property type="entry name" value="Peptidase_S1_PA_chymotrypsin"/>
</dbReference>
<dbReference type="SUPFAM" id="SSF50494">
    <property type="entry name" value="Trypsin-like serine proteases"/>
    <property type="match status" value="1"/>
</dbReference>
<dbReference type="InterPro" id="IPR038178">
    <property type="entry name" value="Kringle_sf"/>
</dbReference>
<keyword evidence="3 10" id="KW-0245">EGF-like domain</keyword>
<feature type="domain" description="Fibronectin type-I" evidence="19">
    <location>
        <begin position="164"/>
        <end position="204"/>
    </location>
</feature>
<dbReference type="Pfam" id="PF00089">
    <property type="entry name" value="Trypsin"/>
    <property type="match status" value="1"/>
</dbReference>
<dbReference type="CDD" id="cd13165">
    <property type="entry name" value="PTB_DOK7"/>
    <property type="match status" value="1"/>
</dbReference>
<dbReference type="InterPro" id="IPR036943">
    <property type="entry name" value="FN_type2_sf"/>
</dbReference>
<feature type="compositionally biased region" description="Polar residues" evidence="14">
    <location>
        <begin position="793"/>
        <end position="802"/>
    </location>
</feature>
<dbReference type="GO" id="GO:0004252">
    <property type="term" value="F:serine-type endopeptidase activity"/>
    <property type="evidence" value="ECO:0007669"/>
    <property type="project" value="InterPro"/>
</dbReference>
<dbReference type="PROSITE" id="PS50026">
    <property type="entry name" value="EGF_3"/>
    <property type="match status" value="2"/>
</dbReference>
<dbReference type="InterPro" id="IPR000742">
    <property type="entry name" value="EGF"/>
</dbReference>
<evidence type="ECO:0000256" key="6">
    <source>
        <dbReference type="ARBA" id="ARBA00022737"/>
    </source>
</evidence>
<dbReference type="PROSITE" id="PS01186">
    <property type="entry name" value="EGF_2"/>
    <property type="match status" value="1"/>
</dbReference>
<feature type="disulfide bond" evidence="10">
    <location>
        <begin position="233"/>
        <end position="242"/>
    </location>
</feature>
<protein>
    <submittedName>
        <fullName evidence="21">Uncharacterized protein</fullName>
    </submittedName>
</protein>
<dbReference type="GO" id="GO:0019901">
    <property type="term" value="F:protein kinase binding"/>
    <property type="evidence" value="ECO:0007669"/>
    <property type="project" value="InterPro"/>
</dbReference>
<dbReference type="PROSITE" id="PS01253">
    <property type="entry name" value="FN1_1"/>
    <property type="match status" value="1"/>
</dbReference>
<dbReference type="PROSITE" id="PS51091">
    <property type="entry name" value="FN1_2"/>
    <property type="match status" value="1"/>
</dbReference>
<dbReference type="SMART" id="SM00020">
    <property type="entry name" value="Tryp_SPc"/>
    <property type="match status" value="1"/>
</dbReference>
<dbReference type="AlphaFoldDB" id="A0A9D3N279"/>
<gene>
    <name evidence="21" type="ORF">KOW79_022606</name>
</gene>
<feature type="domain" description="Peptidase S1" evidence="18">
    <location>
        <begin position="370"/>
        <end position="600"/>
    </location>
</feature>
<dbReference type="FunFam" id="2.40.20.10:FF:000016">
    <property type="entry name" value="Coagulation factor XII"/>
    <property type="match status" value="1"/>
</dbReference>
<dbReference type="InterPro" id="IPR009003">
    <property type="entry name" value="Peptidase_S1_PA"/>
</dbReference>
<evidence type="ECO:0000256" key="15">
    <source>
        <dbReference type="SAM" id="SignalP"/>
    </source>
</evidence>
<dbReference type="PRINTS" id="PR00013">
    <property type="entry name" value="FNTYPEII"/>
</dbReference>
<evidence type="ECO:0000256" key="3">
    <source>
        <dbReference type="ARBA" id="ARBA00022536"/>
    </source>
</evidence>
<name>A0A9D3N279_9TELE</name>
<dbReference type="GO" id="GO:0007528">
    <property type="term" value="P:neuromuscular junction development"/>
    <property type="evidence" value="ECO:0007669"/>
    <property type="project" value="TreeGrafter"/>
</dbReference>
<keyword evidence="22" id="KW-1185">Reference proteome</keyword>
<feature type="domain" description="EGF-like" evidence="16">
    <location>
        <begin position="124"/>
        <end position="162"/>
    </location>
</feature>
<feature type="region of interest" description="Disordered" evidence="14">
    <location>
        <begin position="1016"/>
        <end position="1118"/>
    </location>
</feature>
<dbReference type="PROSITE" id="PS50070">
    <property type="entry name" value="KRINGLE_2"/>
    <property type="match status" value="1"/>
</dbReference>
<dbReference type="CDD" id="cd00062">
    <property type="entry name" value="FN2"/>
    <property type="match status" value="1"/>
</dbReference>
<dbReference type="Gene3D" id="2.10.10.10">
    <property type="entry name" value="Fibronectin, type II, collagen-binding"/>
    <property type="match status" value="1"/>
</dbReference>
<dbReference type="SUPFAM" id="SSF57196">
    <property type="entry name" value="EGF/Laminin"/>
    <property type="match status" value="1"/>
</dbReference>
<evidence type="ECO:0000256" key="5">
    <source>
        <dbReference type="ARBA" id="ARBA00022729"/>
    </source>
</evidence>
<dbReference type="PROSITE" id="PS00023">
    <property type="entry name" value="FN2_1"/>
    <property type="match status" value="1"/>
</dbReference>
<feature type="region of interest" description="Disordered" evidence="14">
    <location>
        <begin position="917"/>
        <end position="964"/>
    </location>
</feature>
<dbReference type="InterPro" id="IPR000562">
    <property type="entry name" value="FN_type2_dom"/>
</dbReference>
<dbReference type="Gene3D" id="2.30.29.30">
    <property type="entry name" value="Pleckstrin-homology domain (PH domain)/Phosphotyrosine-binding domain (PTB)"/>
    <property type="match status" value="2"/>
</dbReference>
<dbReference type="EMBL" id="JAHKSW010000029">
    <property type="protein sequence ID" value="KAG7314110.1"/>
    <property type="molecule type" value="Genomic_DNA"/>
</dbReference>
<keyword evidence="9" id="KW-0325">Glycoprotein</keyword>
<dbReference type="InterPro" id="IPR002404">
    <property type="entry name" value="IRS_PTB"/>
</dbReference>
<sequence length="1187" mass="130066">MVHLEWSVLARLFVWCVTLLQHGACGVQTHRQPPGIEIFTSTQSVTTGQKVLTIEGRECKFPFRFGGTLYHRCITLGTDRQWCSLTNNFDRDKVWGICSSRTSRFNGKENPSSFAYSHEAAFSTRSLCNPNPCKNGGVCTEVPYRRSFECMCPDAFTGAKCELKKCYEPLHLKHYNIGEVWGRIHLRNVEQCMCGRDGASCERTRYRACLTNPCENEGTCRIIEKTREAVCACRPGYSGLYCNILPDEKCYKDSGVHYRGTVNTTLSGAACLPWSSDLMYNELSVDTVHDASQRGLGDHAFCRNPDNDKKPWCYTMNNGVISWEYCDVPSCIKVFTSRKTPIPTSLPTPVPRLKATCGRIHPKRVNRGRILGGNSAMAGSHPWMVALYIGDEFCAGSLVSSCWIVSAGHCFLRNPLLSSVRVVLGQHTFNDTSSNTQTYGIEKYVFYDQYNQFSPTVHDIEGNSYSSLTEGIVKLIPDERCSSPEVYGSEVREGMQCAGSDTCVDACQPQLFTSHERRKMTDSSVAEGHVKVREGKKANCLVLLVSKERSAKERTSIVLDRICGLEAGGSSEGVAYALTILSLNQIVQLGFDSKEALLAWDLRLRYYLGEVHSFKVTVLPGTKLETGLATLHLCNNLLVIARDVPPVISGQWNLLDLRRYGPVPNGFVFEGGTRCGYWAGVFFLSCAEGEQISFLFDCILRGISPSRGPYGIKPLLPEPSASVASAEERLNQEAEELEKRLSLLSHNTASTSSFSSSVAGDDRSISGSSDSETSHSDSSIGSRLTLWVETVPTTTAESTRTSSHGEEKLPVTSASGPRLPSKPTIPRRLQEIGRQSSSDSGIATGSHSSYSGSFSSYTGSLDTGSPKEEYGTLLSLPPFSSPEKHRCTCPVSHTHEYQVPSSLRYLYDTPRSLLEEGKEQKDALASEQTEETVTEQTEASAAACSVPESSRDSGAQGSSSTDTHSDCLICCPHLTSSRMLFTTCPVCGGLKKNTGGQGHCPVFQDLSASSWGLNSKIPHVEEPSNLHTLNSQPPLQLSNGETAVGDQKQRSHAEKGRMDPAYEIMEGQATDRSSESDEKTRYELMGSSGQQRGTDEPEDGSGLSERPRGGATYVNIPVSPTSKKHLHYMELELQEHGGTVRAKGTTKYAQIDITATETAHRVGTQHALGREAGLQKLEQWKKGGAPQ</sequence>
<evidence type="ECO:0000256" key="10">
    <source>
        <dbReference type="PROSITE-ProRule" id="PRU00076"/>
    </source>
</evidence>
<evidence type="ECO:0000256" key="4">
    <source>
        <dbReference type="ARBA" id="ARBA00022572"/>
    </source>
</evidence>
<evidence type="ECO:0000256" key="14">
    <source>
        <dbReference type="SAM" id="MobiDB-lite"/>
    </source>
</evidence>
<evidence type="ECO:0000259" key="18">
    <source>
        <dbReference type="PROSITE" id="PS50240"/>
    </source>
</evidence>
<evidence type="ECO:0000256" key="1">
    <source>
        <dbReference type="ARBA" id="ARBA00004613"/>
    </source>
</evidence>
<evidence type="ECO:0000313" key="22">
    <source>
        <dbReference type="Proteomes" id="UP000824219"/>
    </source>
</evidence>
<evidence type="ECO:0000259" key="17">
    <source>
        <dbReference type="PROSITE" id="PS50070"/>
    </source>
</evidence>
<dbReference type="OrthoDB" id="9925451at2759"/>
<keyword evidence="8 10" id="KW-1015">Disulfide bond</keyword>
<feature type="domain" description="Kringle" evidence="17">
    <location>
        <begin position="249"/>
        <end position="331"/>
    </location>
</feature>
<dbReference type="GO" id="GO:0006508">
    <property type="term" value="P:proteolysis"/>
    <property type="evidence" value="ECO:0007669"/>
    <property type="project" value="InterPro"/>
</dbReference>
<feature type="compositionally biased region" description="Low complexity" evidence="14">
    <location>
        <begin position="844"/>
        <end position="860"/>
    </location>
</feature>
<feature type="chain" id="PRO_5038388275" evidence="15">
    <location>
        <begin position="27"/>
        <end position="1187"/>
    </location>
</feature>
<dbReference type="PROSITE" id="PS51092">
    <property type="entry name" value="FN2_2"/>
    <property type="match status" value="1"/>
</dbReference>
<dbReference type="SMART" id="SM01244">
    <property type="entry name" value="IRS"/>
    <property type="match status" value="1"/>
</dbReference>
<evidence type="ECO:0000259" key="20">
    <source>
        <dbReference type="PROSITE" id="PS51092"/>
    </source>
</evidence>
<feature type="signal peptide" evidence="15">
    <location>
        <begin position="1"/>
        <end position="26"/>
    </location>
</feature>
<comment type="caution">
    <text evidence="12">Lacks conserved residue(s) required for the propagation of feature annotation.</text>
</comment>
<dbReference type="InterPro" id="IPR037748">
    <property type="entry name" value="Dok-7_PTB"/>
</dbReference>
<proteinExistence type="predicted"/>
<feature type="compositionally biased region" description="Basic and acidic residues" evidence="14">
    <location>
        <begin position="1072"/>
        <end position="1082"/>
    </location>
</feature>
<dbReference type="SMART" id="SM00059">
    <property type="entry name" value="FN2"/>
    <property type="match status" value="1"/>
</dbReference>
<feature type="domain" description="Fibronectin type-II" evidence="20">
    <location>
        <begin position="54"/>
        <end position="100"/>
    </location>
</feature>
<dbReference type="InterPro" id="IPR001254">
    <property type="entry name" value="Trypsin_dom"/>
</dbReference>
<dbReference type="InterPro" id="IPR011993">
    <property type="entry name" value="PH-like_dom_sf"/>
</dbReference>
<feature type="compositionally biased region" description="Low complexity" evidence="14">
    <location>
        <begin position="934"/>
        <end position="943"/>
    </location>
</feature>
<feature type="disulfide bond" evidence="10">
    <location>
        <begin position="133"/>
        <end position="150"/>
    </location>
</feature>
<dbReference type="PANTHER" id="PTHR21636:SF2">
    <property type="entry name" value="PROTEIN DOK-7"/>
    <property type="match status" value="1"/>
</dbReference>
<dbReference type="SMART" id="SM00058">
    <property type="entry name" value="FN1"/>
    <property type="match status" value="1"/>
</dbReference>
<evidence type="ECO:0000256" key="11">
    <source>
        <dbReference type="PROSITE-ProRule" id="PRU00121"/>
    </source>
</evidence>
<dbReference type="InterPro" id="IPR000083">
    <property type="entry name" value="Fibronectin_type1"/>
</dbReference>
<feature type="region of interest" description="Disordered" evidence="14">
    <location>
        <begin position="793"/>
        <end position="869"/>
    </location>
</feature>
<dbReference type="InterPro" id="IPR000001">
    <property type="entry name" value="Kringle"/>
</dbReference>
<dbReference type="PANTHER" id="PTHR21636">
    <property type="entry name" value="PROTEIN DOK-7"/>
    <property type="match status" value="1"/>
</dbReference>
<dbReference type="PROSITE" id="PS50240">
    <property type="entry name" value="TRYPSIN_DOM"/>
    <property type="match status" value="1"/>
</dbReference>
<dbReference type="InterPro" id="IPR018114">
    <property type="entry name" value="TRYPSIN_HIS"/>
</dbReference>
<dbReference type="InterPro" id="IPR018056">
    <property type="entry name" value="Kringle_CS"/>
</dbReference>
<dbReference type="Gene3D" id="2.10.25.10">
    <property type="entry name" value="Laminin"/>
    <property type="match status" value="2"/>
</dbReference>
<dbReference type="PROSITE" id="PS00134">
    <property type="entry name" value="TRYPSIN_HIS"/>
    <property type="match status" value="1"/>
</dbReference>
<dbReference type="InterPro" id="IPR013806">
    <property type="entry name" value="Kringle-like"/>
</dbReference>
<dbReference type="PRINTS" id="PR00018">
    <property type="entry name" value="KRINGLE"/>
</dbReference>
<dbReference type="CDD" id="cd00108">
    <property type="entry name" value="KR"/>
    <property type="match status" value="1"/>
</dbReference>
<feature type="coiled-coil region" evidence="13">
    <location>
        <begin position="720"/>
        <end position="747"/>
    </location>
</feature>
<dbReference type="SUPFAM" id="SSF50729">
    <property type="entry name" value="PH domain-like"/>
    <property type="match status" value="1"/>
</dbReference>
<evidence type="ECO:0000259" key="19">
    <source>
        <dbReference type="PROSITE" id="PS51091"/>
    </source>
</evidence>
<evidence type="ECO:0000256" key="7">
    <source>
        <dbReference type="ARBA" id="ARBA00023145"/>
    </source>
</evidence>
<feature type="compositionally biased region" description="Low complexity" evidence="14">
    <location>
        <begin position="765"/>
        <end position="781"/>
    </location>
</feature>
<reference evidence="21 22" key="1">
    <citation type="submission" date="2021-06" db="EMBL/GenBank/DDBJ databases">
        <title>Chromosome-level genome assembly of the red-tail catfish (Hemibagrus wyckioides).</title>
        <authorList>
            <person name="Shao F."/>
        </authorList>
    </citation>
    <scope>NUCLEOTIDE SEQUENCE [LARGE SCALE GENOMIC DNA]</scope>
    <source>
        <strain evidence="21">EC202008001</strain>
        <tissue evidence="21">Blood</tissue>
    </source>
</reference>
<feature type="disulfide bond" evidence="10">
    <location>
        <begin position="152"/>
        <end position="161"/>
    </location>
</feature>
<dbReference type="InterPro" id="IPR037746">
    <property type="entry name" value="Dok-7"/>
</dbReference>
<evidence type="ECO:0000256" key="2">
    <source>
        <dbReference type="ARBA" id="ARBA00022525"/>
    </source>
</evidence>
<keyword evidence="7" id="KW-0865">Zymogen</keyword>
<keyword evidence="5 15" id="KW-0732">Signal</keyword>
<comment type="subcellular location">
    <subcellularLocation>
        <location evidence="1">Secreted</location>
    </subcellularLocation>
</comment>
<keyword evidence="2" id="KW-0964">Secreted</keyword>
<dbReference type="SUPFAM" id="SSF57440">
    <property type="entry name" value="Kringle-like"/>
    <property type="match status" value="2"/>
</dbReference>
<dbReference type="CDD" id="cd00054">
    <property type="entry name" value="EGF_CA"/>
    <property type="match status" value="1"/>
</dbReference>
<dbReference type="CDD" id="cd00061">
    <property type="entry name" value="FN1"/>
    <property type="match status" value="1"/>
</dbReference>
<dbReference type="Proteomes" id="UP000824219">
    <property type="component" value="Linkage Group LG29"/>
</dbReference>
<dbReference type="PROSITE" id="PS00021">
    <property type="entry name" value="KRINGLE_1"/>
    <property type="match status" value="1"/>
</dbReference>
<accession>A0A9D3N279</accession>
<evidence type="ECO:0000256" key="9">
    <source>
        <dbReference type="ARBA" id="ARBA00023180"/>
    </source>
</evidence>
<feature type="disulfide bond" evidence="10">
    <location>
        <begin position="214"/>
        <end position="231"/>
    </location>
</feature>
<feature type="compositionally biased region" description="Polar residues" evidence="14">
    <location>
        <begin position="833"/>
        <end position="843"/>
    </location>
</feature>
<feature type="region of interest" description="Disordered" evidence="14">
    <location>
        <begin position="750"/>
        <end position="781"/>
    </location>
</feature>
<dbReference type="GO" id="GO:0005576">
    <property type="term" value="C:extracellular region"/>
    <property type="evidence" value="ECO:0007669"/>
    <property type="project" value="UniProtKB-SubCell"/>
</dbReference>
<feature type="compositionally biased region" description="Basic and acidic residues" evidence="14">
    <location>
        <begin position="1047"/>
        <end position="1060"/>
    </location>
</feature>
<comment type="caution">
    <text evidence="21">The sequence shown here is derived from an EMBL/GenBank/DDBJ whole genome shotgun (WGS) entry which is preliminary data.</text>
</comment>
<dbReference type="SMART" id="SM00130">
    <property type="entry name" value="KR"/>
    <property type="match status" value="1"/>
</dbReference>
<evidence type="ECO:0000313" key="21">
    <source>
        <dbReference type="EMBL" id="KAG7314110.1"/>
    </source>
</evidence>
<dbReference type="SMART" id="SM00181">
    <property type="entry name" value="EGF"/>
    <property type="match status" value="2"/>
</dbReference>
<keyword evidence="6" id="KW-0677">Repeat</keyword>
<dbReference type="Pfam" id="PF00051">
    <property type="entry name" value="Kringle"/>
    <property type="match status" value="1"/>
</dbReference>